<protein>
    <submittedName>
        <fullName evidence="1">Uncharacterized protein</fullName>
    </submittedName>
</protein>
<dbReference type="AlphaFoldDB" id="A0A0F9I730"/>
<reference evidence="1" key="1">
    <citation type="journal article" date="2015" name="Nature">
        <title>Complex archaea that bridge the gap between prokaryotes and eukaryotes.</title>
        <authorList>
            <person name="Spang A."/>
            <person name="Saw J.H."/>
            <person name="Jorgensen S.L."/>
            <person name="Zaremba-Niedzwiedzka K."/>
            <person name="Martijn J."/>
            <person name="Lind A.E."/>
            <person name="van Eijk R."/>
            <person name="Schleper C."/>
            <person name="Guy L."/>
            <person name="Ettema T.J."/>
        </authorList>
    </citation>
    <scope>NUCLEOTIDE SEQUENCE</scope>
</reference>
<proteinExistence type="predicted"/>
<dbReference type="EMBL" id="LAZR01014899">
    <property type="protein sequence ID" value="KKM15474.1"/>
    <property type="molecule type" value="Genomic_DNA"/>
</dbReference>
<comment type="caution">
    <text evidence="1">The sequence shown here is derived from an EMBL/GenBank/DDBJ whole genome shotgun (WGS) entry which is preliminary data.</text>
</comment>
<sequence length="258" mass="25914">MDAQTVPGSATGYVLFLPTQAGSAVPTLLQWVDEFTEMTIAASPDSSGTSGYSIAPFGGGELINGISTPLSKMISTSDEGNAQGPIGVLNTFSCWGDPVVVPHGAITGAITVGDVATQSPSGATGIVLRTSPNETHIRQSVPAGGAAWIDTQLITFVGGAGGTATQNAAATGGAADKTIDVRFHLGAGSIGIGVPITGLATIVPGSLVDSGGGPAVLVGNQIQQVTADGRDYTFEWDFFADGIPEATVDDIQLSTLRP</sequence>
<evidence type="ECO:0000313" key="1">
    <source>
        <dbReference type="EMBL" id="KKM15474.1"/>
    </source>
</evidence>
<gene>
    <name evidence="1" type="ORF">LCGC14_1695720</name>
</gene>
<organism evidence="1">
    <name type="scientific">marine sediment metagenome</name>
    <dbReference type="NCBI Taxonomy" id="412755"/>
    <lineage>
        <taxon>unclassified sequences</taxon>
        <taxon>metagenomes</taxon>
        <taxon>ecological metagenomes</taxon>
    </lineage>
</organism>
<accession>A0A0F9I730</accession>
<name>A0A0F9I730_9ZZZZ</name>